<sequence>METATRGRLQDKVAVITGGASGIGRASALFFLDQGAQVVIADLNPVTAEETLVLAAQKGHAKSIRFLRTDVSREEDIEAAVALALDNFGRLDCFFSNAGAGGTMAPVTETPIEDWDRTIALLLRSVFLGIKHAGNAMKRQGCGGSIINTSSTAGLNAGSGPAAYSAAKAGVVNLTQSAAVELAPARIRVNNIAPGGIFTPLIRGAKNEQEMLAFMKGRLPWPSVGLPGDIAHAAVFLASDESRFCTGTTLLIDGGLLAWGPGLFPFGGIYNEDRSFSAGNIGQG</sequence>
<dbReference type="SUPFAM" id="SSF51735">
    <property type="entry name" value="NAD(P)-binding Rossmann-fold domains"/>
    <property type="match status" value="1"/>
</dbReference>
<keyword evidence="2" id="KW-0560">Oxidoreductase</keyword>
<comment type="caution">
    <text evidence="3">The sequence shown here is derived from an EMBL/GenBank/DDBJ whole genome shotgun (WGS) entry which is preliminary data.</text>
</comment>
<comment type="similarity">
    <text evidence="1">Belongs to the short-chain dehydrogenases/reductases (SDR) family.</text>
</comment>
<evidence type="ECO:0000313" key="4">
    <source>
        <dbReference type="Proteomes" id="UP000623795"/>
    </source>
</evidence>
<reference evidence="3 4" key="1">
    <citation type="submission" date="2019-12" db="EMBL/GenBank/DDBJ databases">
        <title>Comparative genomics gives insights into the taxonomy of the Azoarcus-Aromatoleum group and reveals separate origins of nif in the plant-associated Azoarcus and non-plant-associated Aromatoleum sub-groups.</title>
        <authorList>
            <person name="Lafos M."/>
            <person name="Maluk M."/>
            <person name="Batista M."/>
            <person name="Junghare M."/>
            <person name="Carmona M."/>
            <person name="Faoro H."/>
            <person name="Cruz L.M."/>
            <person name="Battistoni F."/>
            <person name="De Souza E."/>
            <person name="Pedrosa F."/>
            <person name="Chen W.-M."/>
            <person name="Poole P.S."/>
            <person name="Dixon R.A."/>
            <person name="James E.K."/>
        </authorList>
    </citation>
    <scope>NUCLEOTIDE SEQUENCE [LARGE SCALE GENOMIC DNA]</scope>
    <source>
        <strain evidence="3 4">Td21</strain>
    </source>
</reference>
<name>A0ABX1PVU2_9RHOO</name>
<keyword evidence="4" id="KW-1185">Reference proteome</keyword>
<dbReference type="Proteomes" id="UP000623795">
    <property type="component" value="Unassembled WGS sequence"/>
</dbReference>
<dbReference type="Pfam" id="PF13561">
    <property type="entry name" value="adh_short_C2"/>
    <property type="match status" value="1"/>
</dbReference>
<evidence type="ECO:0000313" key="3">
    <source>
        <dbReference type="EMBL" id="NMG42231.1"/>
    </source>
</evidence>
<dbReference type="PRINTS" id="PR00081">
    <property type="entry name" value="GDHRDH"/>
</dbReference>
<proteinExistence type="inferred from homology"/>
<dbReference type="InterPro" id="IPR036291">
    <property type="entry name" value="NAD(P)-bd_dom_sf"/>
</dbReference>
<dbReference type="PANTHER" id="PTHR24321">
    <property type="entry name" value="DEHYDROGENASES, SHORT CHAIN"/>
    <property type="match status" value="1"/>
</dbReference>
<dbReference type="Gene3D" id="3.40.50.720">
    <property type="entry name" value="NAD(P)-binding Rossmann-like Domain"/>
    <property type="match status" value="1"/>
</dbReference>
<gene>
    <name evidence="3" type="ORF">GPA22_00560</name>
</gene>
<accession>A0ABX1PVU2</accession>
<evidence type="ECO:0000256" key="2">
    <source>
        <dbReference type="ARBA" id="ARBA00023002"/>
    </source>
</evidence>
<evidence type="ECO:0000256" key="1">
    <source>
        <dbReference type="ARBA" id="ARBA00006484"/>
    </source>
</evidence>
<dbReference type="PRINTS" id="PR00080">
    <property type="entry name" value="SDRFAMILY"/>
</dbReference>
<protein>
    <submittedName>
        <fullName evidence="3">SDR family oxidoreductase</fullName>
    </submittedName>
</protein>
<organism evidence="3 4">
    <name type="scientific">Aromatoleum toluvorans</name>
    <dbReference type="NCBI Taxonomy" id="92002"/>
    <lineage>
        <taxon>Bacteria</taxon>
        <taxon>Pseudomonadati</taxon>
        <taxon>Pseudomonadota</taxon>
        <taxon>Betaproteobacteria</taxon>
        <taxon>Rhodocyclales</taxon>
        <taxon>Rhodocyclaceae</taxon>
        <taxon>Aromatoleum</taxon>
    </lineage>
</organism>
<dbReference type="NCBIfam" id="NF005559">
    <property type="entry name" value="PRK07231.1"/>
    <property type="match status" value="1"/>
</dbReference>
<dbReference type="EMBL" id="WTVN01000001">
    <property type="protein sequence ID" value="NMG42231.1"/>
    <property type="molecule type" value="Genomic_DNA"/>
</dbReference>
<dbReference type="PANTHER" id="PTHR24321:SF11">
    <property type="entry name" value="BLR0893 PROTEIN"/>
    <property type="match status" value="1"/>
</dbReference>
<dbReference type="InterPro" id="IPR002347">
    <property type="entry name" value="SDR_fam"/>
</dbReference>